<comment type="subcellular location">
    <subcellularLocation>
        <location evidence="1">Cell membrane</location>
        <topology evidence="1">Multi-pass membrane protein</topology>
    </subcellularLocation>
</comment>
<dbReference type="PANTHER" id="PTHR22752">
    <property type="entry name" value="G PROTEIN-COUPLED RECEPTOR"/>
    <property type="match status" value="1"/>
</dbReference>
<evidence type="ECO:0000259" key="11">
    <source>
        <dbReference type="PROSITE" id="PS50262"/>
    </source>
</evidence>
<keyword evidence="5 10" id="KW-1133">Transmembrane helix</keyword>
<evidence type="ECO:0000256" key="6">
    <source>
        <dbReference type="ARBA" id="ARBA00023040"/>
    </source>
</evidence>
<evidence type="ECO:0000256" key="3">
    <source>
        <dbReference type="ARBA" id="ARBA00022475"/>
    </source>
</evidence>
<evidence type="ECO:0000256" key="1">
    <source>
        <dbReference type="ARBA" id="ARBA00004651"/>
    </source>
</evidence>
<protein>
    <recommendedName>
        <fullName evidence="11">G-protein coupled receptors family 1 profile domain-containing protein</fullName>
    </recommendedName>
</protein>
<keyword evidence="6" id="KW-0297">G-protein coupled receptor</keyword>
<evidence type="ECO:0000256" key="4">
    <source>
        <dbReference type="ARBA" id="ARBA00022692"/>
    </source>
</evidence>
<reference evidence="12" key="2">
    <citation type="submission" date="2023-03" db="EMBL/GenBank/DDBJ databases">
        <authorList>
            <person name="Inwood S.N."/>
            <person name="Skelly J.G."/>
            <person name="Guhlin J."/>
            <person name="Harrop T.W.R."/>
            <person name="Goldson S.G."/>
            <person name="Dearden P.K."/>
        </authorList>
    </citation>
    <scope>NUCLEOTIDE SEQUENCE</scope>
    <source>
        <strain evidence="12">Lincoln</strain>
        <tissue evidence="12">Whole body</tissue>
    </source>
</reference>
<comment type="caution">
    <text evidence="12">The sequence shown here is derived from an EMBL/GenBank/DDBJ whole genome shotgun (WGS) entry which is preliminary data.</text>
</comment>
<dbReference type="SUPFAM" id="SSF81321">
    <property type="entry name" value="Family A G protein-coupled receptor-like"/>
    <property type="match status" value="1"/>
</dbReference>
<dbReference type="Proteomes" id="UP001168972">
    <property type="component" value="Unassembled WGS sequence"/>
</dbReference>
<keyword evidence="13" id="KW-1185">Reference proteome</keyword>
<keyword evidence="4 10" id="KW-0812">Transmembrane</keyword>
<dbReference type="InterPro" id="IPR000276">
    <property type="entry name" value="GPCR_Rhodpsn"/>
</dbReference>
<reference evidence="12" key="1">
    <citation type="journal article" date="2023" name="bioRxiv">
        <title>Scaffold-level genome assemblies of two parasitoid biocontrol wasps reveal the parthenogenesis mechanism and an associated novel virus.</title>
        <authorList>
            <person name="Inwood S."/>
            <person name="Skelly J."/>
            <person name="Guhlin J."/>
            <person name="Harrop T."/>
            <person name="Goldson S."/>
            <person name="Dearden P."/>
        </authorList>
    </citation>
    <scope>NUCLEOTIDE SEQUENCE</scope>
    <source>
        <strain evidence="12">Lincoln</strain>
        <tissue evidence="12">Whole body</tissue>
    </source>
</reference>
<feature type="transmembrane region" description="Helical" evidence="10">
    <location>
        <begin position="627"/>
        <end position="646"/>
    </location>
</feature>
<gene>
    <name evidence="12" type="ORF">PV327_010672</name>
</gene>
<feature type="transmembrane region" description="Helical" evidence="10">
    <location>
        <begin position="63"/>
        <end position="84"/>
    </location>
</feature>
<evidence type="ECO:0000256" key="8">
    <source>
        <dbReference type="ARBA" id="ARBA00023170"/>
    </source>
</evidence>
<name>A0AA39C802_MICHY</name>
<dbReference type="GO" id="GO:0005886">
    <property type="term" value="C:plasma membrane"/>
    <property type="evidence" value="ECO:0007669"/>
    <property type="project" value="UniProtKB-SubCell"/>
</dbReference>
<dbReference type="Gene3D" id="1.20.1070.10">
    <property type="entry name" value="Rhodopsin 7-helix transmembrane proteins"/>
    <property type="match status" value="2"/>
</dbReference>
<accession>A0AA39C802</accession>
<feature type="transmembrane region" description="Helical" evidence="10">
    <location>
        <begin position="237"/>
        <end position="258"/>
    </location>
</feature>
<dbReference type="CDD" id="cd00637">
    <property type="entry name" value="7tm_classA_rhodopsin-like"/>
    <property type="match status" value="2"/>
</dbReference>
<feature type="transmembrane region" description="Helical" evidence="10">
    <location>
        <begin position="96"/>
        <end position="117"/>
    </location>
</feature>
<evidence type="ECO:0000256" key="9">
    <source>
        <dbReference type="ARBA" id="ARBA00023224"/>
    </source>
</evidence>
<dbReference type="InterPro" id="IPR017452">
    <property type="entry name" value="GPCR_Rhodpsn_7TM"/>
</dbReference>
<feature type="transmembrane region" description="Helical" evidence="10">
    <location>
        <begin position="587"/>
        <end position="607"/>
    </location>
</feature>
<dbReference type="Pfam" id="PF00001">
    <property type="entry name" value="7tm_1"/>
    <property type="match status" value="2"/>
</dbReference>
<evidence type="ECO:0000256" key="7">
    <source>
        <dbReference type="ARBA" id="ARBA00023136"/>
    </source>
</evidence>
<dbReference type="AlphaFoldDB" id="A0AA39C802"/>
<feature type="domain" description="G-protein coupled receptors family 1 profile" evidence="11">
    <location>
        <begin position="42"/>
        <end position="644"/>
    </location>
</feature>
<keyword evidence="7 10" id="KW-0472">Membrane</keyword>
<evidence type="ECO:0000256" key="5">
    <source>
        <dbReference type="ARBA" id="ARBA00022989"/>
    </source>
</evidence>
<organism evidence="12 13">
    <name type="scientific">Microctonus hyperodae</name>
    <name type="common">Parasitoid wasp</name>
    <dbReference type="NCBI Taxonomy" id="165561"/>
    <lineage>
        <taxon>Eukaryota</taxon>
        <taxon>Metazoa</taxon>
        <taxon>Ecdysozoa</taxon>
        <taxon>Arthropoda</taxon>
        <taxon>Hexapoda</taxon>
        <taxon>Insecta</taxon>
        <taxon>Pterygota</taxon>
        <taxon>Neoptera</taxon>
        <taxon>Endopterygota</taxon>
        <taxon>Hymenoptera</taxon>
        <taxon>Apocrita</taxon>
        <taxon>Ichneumonoidea</taxon>
        <taxon>Braconidae</taxon>
        <taxon>Euphorinae</taxon>
        <taxon>Microctonus</taxon>
    </lineage>
</organism>
<dbReference type="PANTHER" id="PTHR22752:SF1">
    <property type="entry name" value="G-PROTEIN COUPLED RECEPTOR 176"/>
    <property type="match status" value="1"/>
</dbReference>
<feature type="transmembrane region" description="Helical" evidence="10">
    <location>
        <begin position="29"/>
        <end position="51"/>
    </location>
</feature>
<keyword evidence="8" id="KW-0675">Receptor</keyword>
<comment type="similarity">
    <text evidence="2">Belongs to the G-protein coupled receptor 1 family.</text>
</comment>
<dbReference type="PRINTS" id="PR00237">
    <property type="entry name" value="GPCRRHODOPSN"/>
</dbReference>
<dbReference type="PROSITE" id="PS50262">
    <property type="entry name" value="G_PROTEIN_RECEP_F1_2"/>
    <property type="match status" value="1"/>
</dbReference>
<keyword evidence="3" id="KW-1003">Cell membrane</keyword>
<sequence>MDGGATEIEEVESVEDLGHLEKWWNVPGIVIWSLILFGSFLLNATLLLAFLKRPGLRTISNRFVMNLSISNLLTVALINCLLIFDNEQSSYVHCSLSEGATALITTSSILSVLLIALDQYLAVVDPLRYRTRINKLKCGILIFSIWIISIIFSLLSAFNPNPKSLWLACNKLSTNNSSLININNNNGNINYEILIKLKENNSIDELFNNTILNADININNNLFIITYGFIYAMTTGLIIYLLPFISVCWIYINIYLAAHKNSQRTRRNGSRPILSSFNYNDDYYSPIRNDIVSSGDEIRRIPKISSLSSIDESIETATSQLPIQCSNKINNNDINNDTVIFTVGEQKVDVKNNSDNIKNTKDIKVPIAVLKRKFLSKKYQQTLNKYQNNNIINNNIKSHFNDDDVKKRKSSHDLMYDEMMMENNYLELNKRDNNYLNNFSDSDDDDDDDNITINNVNDDIKYPQLMTNNNFKVMDDELIMNEFKNKVQNSLSNKENSLLLLRNDGNNGNNNNHNYQFNDSNIIKISSDNLINSNNGLNSTPIVTITPPNKISLQRVSSTRSTASYINCLKYRISNASLFKYREETRAARISALVIVMGFICWTPYFILTIVKYIKISNDNLSHNFNIAAMSLLIFATYISPLLFGYRSRRVKRELRKFFCFQKELSYKNNRSLMAKKVLKRRHSGNLSHLDMDNKYNIFNCVYGRNKWPKEKVQFVQVPDTALAVETCRSSFSSGASTQISSTSTDEN</sequence>
<evidence type="ECO:0000313" key="13">
    <source>
        <dbReference type="Proteomes" id="UP001168972"/>
    </source>
</evidence>
<feature type="transmembrane region" description="Helical" evidence="10">
    <location>
        <begin position="138"/>
        <end position="158"/>
    </location>
</feature>
<evidence type="ECO:0000256" key="2">
    <source>
        <dbReference type="ARBA" id="ARBA00010663"/>
    </source>
</evidence>
<evidence type="ECO:0000256" key="10">
    <source>
        <dbReference type="SAM" id="Phobius"/>
    </source>
</evidence>
<dbReference type="GO" id="GO:0004930">
    <property type="term" value="F:G protein-coupled receptor activity"/>
    <property type="evidence" value="ECO:0007669"/>
    <property type="project" value="UniProtKB-KW"/>
</dbReference>
<keyword evidence="9" id="KW-0807">Transducer</keyword>
<proteinExistence type="inferred from homology"/>
<dbReference type="EMBL" id="JAQQBR010001836">
    <property type="protein sequence ID" value="KAK0159576.1"/>
    <property type="molecule type" value="Genomic_DNA"/>
</dbReference>
<evidence type="ECO:0000313" key="12">
    <source>
        <dbReference type="EMBL" id="KAK0159576.1"/>
    </source>
</evidence>